<reference evidence="3 4" key="1">
    <citation type="journal article" date="2012" name="Proc. Natl. Acad. Sci. U.S.A.">
        <title>Comparative genomics of Ceriporiopsis subvermispora and Phanerochaete chrysosporium provide insight into selective ligninolysis.</title>
        <authorList>
            <person name="Fernandez-Fueyo E."/>
            <person name="Ruiz-Duenas F.J."/>
            <person name="Ferreira P."/>
            <person name="Floudas D."/>
            <person name="Hibbett D.S."/>
            <person name="Canessa P."/>
            <person name="Larrondo L.F."/>
            <person name="James T.Y."/>
            <person name="Seelenfreund D."/>
            <person name="Lobos S."/>
            <person name="Polanco R."/>
            <person name="Tello M."/>
            <person name="Honda Y."/>
            <person name="Watanabe T."/>
            <person name="Watanabe T."/>
            <person name="Ryu J.S."/>
            <person name="Kubicek C.P."/>
            <person name="Schmoll M."/>
            <person name="Gaskell J."/>
            <person name="Hammel K.E."/>
            <person name="St John F.J."/>
            <person name="Vanden Wymelenberg A."/>
            <person name="Sabat G."/>
            <person name="Splinter BonDurant S."/>
            <person name="Syed K."/>
            <person name="Yadav J.S."/>
            <person name="Doddapaneni H."/>
            <person name="Subramanian V."/>
            <person name="Lavin J.L."/>
            <person name="Oguiza J.A."/>
            <person name="Perez G."/>
            <person name="Pisabarro A.G."/>
            <person name="Ramirez L."/>
            <person name="Santoyo F."/>
            <person name="Master E."/>
            <person name="Coutinho P.M."/>
            <person name="Henrissat B."/>
            <person name="Lombard V."/>
            <person name="Magnuson J.K."/>
            <person name="Kuees U."/>
            <person name="Hori C."/>
            <person name="Igarashi K."/>
            <person name="Samejima M."/>
            <person name="Held B.W."/>
            <person name="Barry K.W."/>
            <person name="LaButti K.M."/>
            <person name="Lapidus A."/>
            <person name="Lindquist E.A."/>
            <person name="Lucas S.M."/>
            <person name="Riley R."/>
            <person name="Salamov A.A."/>
            <person name="Hoffmeister D."/>
            <person name="Schwenk D."/>
            <person name="Hadar Y."/>
            <person name="Yarden O."/>
            <person name="de Vries R.P."/>
            <person name="Wiebenga A."/>
            <person name="Stenlid J."/>
            <person name="Eastwood D."/>
            <person name="Grigoriev I.V."/>
            <person name="Berka R.M."/>
            <person name="Blanchette R.A."/>
            <person name="Kersten P."/>
            <person name="Martinez A.T."/>
            <person name="Vicuna R."/>
            <person name="Cullen D."/>
        </authorList>
    </citation>
    <scope>NUCLEOTIDE SEQUENCE [LARGE SCALE GENOMIC DNA]</scope>
    <source>
        <strain evidence="3 4">B</strain>
    </source>
</reference>
<feature type="region of interest" description="Disordered" evidence="1">
    <location>
        <begin position="159"/>
        <end position="187"/>
    </location>
</feature>
<gene>
    <name evidence="3" type="ORF">CERSUDRAFT_125167</name>
</gene>
<keyword evidence="2" id="KW-1133">Transmembrane helix</keyword>
<sequence length="187" mass="21167">MFRMCQRYHATAYGVIVACTAASALVDLVIIVLTWRRTHATVRLGCISRTSLANVLLREGALYFFALIVLNLPTLQYLFEIESNFAEFYIINLIGYFQTPLMSILISHFLLNLRDVAYGTQGHGSETEQISTDLVFNHASHHTNENRLASFVEPMDASLRYGEDDDDEEGGWEDERPPNTTAEERDA</sequence>
<evidence type="ECO:0000313" key="4">
    <source>
        <dbReference type="Proteomes" id="UP000016930"/>
    </source>
</evidence>
<evidence type="ECO:0000313" key="3">
    <source>
        <dbReference type="EMBL" id="EMD34550.1"/>
    </source>
</evidence>
<feature type="compositionally biased region" description="Basic and acidic residues" evidence="1">
    <location>
        <begin position="173"/>
        <end position="187"/>
    </location>
</feature>
<dbReference type="PROSITE" id="PS51257">
    <property type="entry name" value="PROKAR_LIPOPROTEIN"/>
    <property type="match status" value="1"/>
</dbReference>
<protein>
    <submittedName>
        <fullName evidence="3">Uncharacterized protein</fullName>
    </submittedName>
</protein>
<keyword evidence="4" id="KW-1185">Reference proteome</keyword>
<dbReference type="OrthoDB" id="2745317at2759"/>
<dbReference type="EMBL" id="KB445802">
    <property type="protein sequence ID" value="EMD34550.1"/>
    <property type="molecule type" value="Genomic_DNA"/>
</dbReference>
<proteinExistence type="predicted"/>
<keyword evidence="2" id="KW-0812">Transmembrane</keyword>
<dbReference type="AlphaFoldDB" id="M2QQU6"/>
<accession>M2QQU6</accession>
<feature type="compositionally biased region" description="Acidic residues" evidence="1">
    <location>
        <begin position="163"/>
        <end position="172"/>
    </location>
</feature>
<dbReference type="HOGENOM" id="CLU_125053_0_0_1"/>
<dbReference type="Proteomes" id="UP000016930">
    <property type="component" value="Unassembled WGS sequence"/>
</dbReference>
<organism evidence="3 4">
    <name type="scientific">Ceriporiopsis subvermispora (strain B)</name>
    <name type="common">White-rot fungus</name>
    <name type="synonym">Gelatoporia subvermispora</name>
    <dbReference type="NCBI Taxonomy" id="914234"/>
    <lineage>
        <taxon>Eukaryota</taxon>
        <taxon>Fungi</taxon>
        <taxon>Dikarya</taxon>
        <taxon>Basidiomycota</taxon>
        <taxon>Agaricomycotina</taxon>
        <taxon>Agaricomycetes</taxon>
        <taxon>Polyporales</taxon>
        <taxon>Gelatoporiaceae</taxon>
        <taxon>Gelatoporia</taxon>
    </lineage>
</organism>
<name>M2QQU6_CERS8</name>
<keyword evidence="2" id="KW-0472">Membrane</keyword>
<feature type="transmembrane region" description="Helical" evidence="2">
    <location>
        <begin position="56"/>
        <end position="77"/>
    </location>
</feature>
<evidence type="ECO:0000256" key="2">
    <source>
        <dbReference type="SAM" id="Phobius"/>
    </source>
</evidence>
<feature type="transmembrane region" description="Helical" evidence="2">
    <location>
        <begin position="12"/>
        <end position="35"/>
    </location>
</feature>
<evidence type="ECO:0000256" key="1">
    <source>
        <dbReference type="SAM" id="MobiDB-lite"/>
    </source>
</evidence>
<feature type="transmembrane region" description="Helical" evidence="2">
    <location>
        <begin position="89"/>
        <end position="111"/>
    </location>
</feature>